<dbReference type="GO" id="GO:0102758">
    <property type="term" value="F:very-long-chain enoyl-CoA reductase activity"/>
    <property type="evidence" value="ECO:0007669"/>
    <property type="project" value="UniProtKB-EC"/>
</dbReference>
<dbReference type="Pfam" id="PF02544">
    <property type="entry name" value="Steroid_dh"/>
    <property type="match status" value="1"/>
</dbReference>
<comment type="catalytic activity">
    <reaction evidence="15">
        <text>a very-long-chain 2,3-saturated fatty acyl-CoA + NADP(+) = a very-long-chain (2E)-enoyl-CoA + NADPH + H(+)</text>
        <dbReference type="Rhea" id="RHEA:14473"/>
        <dbReference type="ChEBI" id="CHEBI:15378"/>
        <dbReference type="ChEBI" id="CHEBI:57783"/>
        <dbReference type="ChEBI" id="CHEBI:58349"/>
        <dbReference type="ChEBI" id="CHEBI:83724"/>
        <dbReference type="ChEBI" id="CHEBI:83728"/>
        <dbReference type="EC" id="1.3.1.93"/>
    </reaction>
</comment>
<evidence type="ECO:0000256" key="15">
    <source>
        <dbReference type="ARBA" id="ARBA00051495"/>
    </source>
</evidence>
<evidence type="ECO:0000256" key="7">
    <source>
        <dbReference type="ARBA" id="ARBA00022824"/>
    </source>
</evidence>
<dbReference type="PANTHER" id="PTHR10556">
    <property type="entry name" value="3-OXO-5-ALPHA-STEROID 4-DEHYDROGENASE"/>
    <property type="match status" value="1"/>
</dbReference>
<evidence type="ECO:0000256" key="12">
    <source>
        <dbReference type="ARBA" id="ARBA00023098"/>
    </source>
</evidence>
<gene>
    <name evidence="19" type="ORF">AOQ84DRAFT_284935</name>
</gene>
<evidence type="ECO:0000256" key="8">
    <source>
        <dbReference type="ARBA" id="ARBA00022832"/>
    </source>
</evidence>
<evidence type="ECO:0000256" key="5">
    <source>
        <dbReference type="ARBA" id="ARBA00022516"/>
    </source>
</evidence>
<keyword evidence="12" id="KW-0443">Lipid metabolism</keyword>
<dbReference type="EMBL" id="KV748860">
    <property type="protein sequence ID" value="OCL12570.1"/>
    <property type="molecule type" value="Genomic_DNA"/>
</dbReference>
<evidence type="ECO:0000256" key="3">
    <source>
        <dbReference type="ARBA" id="ARBA00007742"/>
    </source>
</evidence>
<evidence type="ECO:0000256" key="2">
    <source>
        <dbReference type="ARBA" id="ARBA00005194"/>
    </source>
</evidence>
<dbReference type="GO" id="GO:0042761">
    <property type="term" value="P:very long-chain fatty acid biosynthetic process"/>
    <property type="evidence" value="ECO:0007669"/>
    <property type="project" value="TreeGrafter"/>
</dbReference>
<evidence type="ECO:0000256" key="11">
    <source>
        <dbReference type="ARBA" id="ARBA00023002"/>
    </source>
</evidence>
<evidence type="ECO:0000256" key="16">
    <source>
        <dbReference type="ARBA" id="ARBA00058640"/>
    </source>
</evidence>
<evidence type="ECO:0000256" key="1">
    <source>
        <dbReference type="ARBA" id="ARBA00004477"/>
    </source>
</evidence>
<comment type="pathway">
    <text evidence="2">Lipid metabolism; fatty acid biosynthesis.</text>
</comment>
<keyword evidence="13 17" id="KW-0472">Membrane</keyword>
<dbReference type="PANTHER" id="PTHR10556:SF28">
    <property type="entry name" value="VERY-LONG-CHAIN ENOYL-COA REDUCTASE"/>
    <property type="match status" value="1"/>
</dbReference>
<keyword evidence="14" id="KW-0275">Fatty acid biosynthesis</keyword>
<comment type="function">
    <text evidence="16">Catalyzes the last of the four reactions of the long-chain fatty acids elongation cycle. This endoplasmic reticulum-bound enzymatic process, allows the addition of 2 carbons to the chain of long- and very long-chain fatty acids/VLCFAs per cycle. This enzyme reduces the trans-2,3-enoyl-CoA fatty acid intermediate to an acyl-CoA that can be further elongated by entering a new cycle of elongation. Thereby, it participates in the production of VLCFAs of different chain lengths that are involved in multiple biological processes as precursors of membrane lipids and lipid mediators.</text>
</comment>
<dbReference type="EC" id="1.3.1.93" evidence="4"/>
<feature type="transmembrane region" description="Helical" evidence="17">
    <location>
        <begin position="166"/>
        <end position="182"/>
    </location>
</feature>
<accession>A0A8E2F952</accession>
<evidence type="ECO:0000256" key="10">
    <source>
        <dbReference type="ARBA" id="ARBA00022989"/>
    </source>
</evidence>
<evidence type="ECO:0000259" key="18">
    <source>
        <dbReference type="Pfam" id="PF02544"/>
    </source>
</evidence>
<keyword evidence="5" id="KW-0444">Lipid biosynthesis</keyword>
<reference evidence="19 20" key="1">
    <citation type="journal article" date="2016" name="Nat. Commun.">
        <title>Ectomycorrhizal ecology is imprinted in the genome of the dominant symbiotic fungus Cenococcum geophilum.</title>
        <authorList>
            <consortium name="DOE Joint Genome Institute"/>
            <person name="Peter M."/>
            <person name="Kohler A."/>
            <person name="Ohm R.A."/>
            <person name="Kuo A."/>
            <person name="Krutzmann J."/>
            <person name="Morin E."/>
            <person name="Arend M."/>
            <person name="Barry K.W."/>
            <person name="Binder M."/>
            <person name="Choi C."/>
            <person name="Clum A."/>
            <person name="Copeland A."/>
            <person name="Grisel N."/>
            <person name="Haridas S."/>
            <person name="Kipfer T."/>
            <person name="LaButti K."/>
            <person name="Lindquist E."/>
            <person name="Lipzen A."/>
            <person name="Maire R."/>
            <person name="Meier B."/>
            <person name="Mihaltcheva S."/>
            <person name="Molinier V."/>
            <person name="Murat C."/>
            <person name="Poggeler S."/>
            <person name="Quandt C.A."/>
            <person name="Sperisen C."/>
            <person name="Tritt A."/>
            <person name="Tisserant E."/>
            <person name="Crous P.W."/>
            <person name="Henrissat B."/>
            <person name="Nehls U."/>
            <person name="Egli S."/>
            <person name="Spatafora J.W."/>
            <person name="Grigoriev I.V."/>
            <person name="Martin F.M."/>
        </authorList>
    </citation>
    <scope>NUCLEOTIDE SEQUENCE [LARGE SCALE GENOMIC DNA]</scope>
    <source>
        <strain evidence="19 20">CBS 207.34</strain>
    </source>
</reference>
<evidence type="ECO:0000256" key="6">
    <source>
        <dbReference type="ARBA" id="ARBA00022692"/>
    </source>
</evidence>
<evidence type="ECO:0000313" key="20">
    <source>
        <dbReference type="Proteomes" id="UP000250140"/>
    </source>
</evidence>
<dbReference type="GO" id="GO:0005789">
    <property type="term" value="C:endoplasmic reticulum membrane"/>
    <property type="evidence" value="ECO:0007669"/>
    <property type="project" value="UniProtKB-SubCell"/>
</dbReference>
<comment type="similarity">
    <text evidence="3">Belongs to the steroid 5-alpha reductase family.</text>
</comment>
<comment type="subcellular location">
    <subcellularLocation>
        <location evidence="1">Endoplasmic reticulum membrane</location>
        <topology evidence="1">Multi-pass membrane protein</topology>
    </subcellularLocation>
</comment>
<keyword evidence="20" id="KW-1185">Reference proteome</keyword>
<feature type="transmembrane region" description="Helical" evidence="17">
    <location>
        <begin position="259"/>
        <end position="278"/>
    </location>
</feature>
<feature type="domain" description="3-oxo-5-alpha-steroid 4-dehydrogenase C-terminal" evidence="18">
    <location>
        <begin position="155"/>
        <end position="305"/>
    </location>
</feature>
<evidence type="ECO:0000256" key="13">
    <source>
        <dbReference type="ARBA" id="ARBA00023136"/>
    </source>
</evidence>
<evidence type="ECO:0000256" key="9">
    <source>
        <dbReference type="ARBA" id="ARBA00022857"/>
    </source>
</evidence>
<keyword evidence="7" id="KW-0256">Endoplasmic reticulum</keyword>
<evidence type="ECO:0000256" key="4">
    <source>
        <dbReference type="ARBA" id="ARBA00012530"/>
    </source>
</evidence>
<dbReference type="InterPro" id="IPR001104">
    <property type="entry name" value="3-oxo-5_a-steroid_4-DH_C"/>
</dbReference>
<sequence length="305" mass="34239">MAVSPLTLIVRPRGKAIRGLPEEIVIDPADSAAELYKKIASSSKSSIHRLKITKGSDGSAISNSGAITIQQTGLRNKSTVDVKDLGPQIAWRTVFVVEYLGPLLLHPLLYYLRPIIYNTSEAPSGLQTLSLILITLHFIKREYETLFVHRFSLATMPARNIFKNSAHYWLFAGLNIAYWTYAPSAPTAQRRNPLVTYIGIALFVIGELGNFSAHLTLRNLRRPGSTDRGIPSGASFRLVTCPNYMFETIAWVGIWMVNWSLSTAVFLVLAVGQMSVWAQKKEMKYRKEFGDGYMRKKFFIFPGIY</sequence>
<evidence type="ECO:0000256" key="17">
    <source>
        <dbReference type="SAM" id="Phobius"/>
    </source>
</evidence>
<dbReference type="PROSITE" id="PS50244">
    <property type="entry name" value="S5A_REDUCTASE"/>
    <property type="match status" value="1"/>
</dbReference>
<proteinExistence type="inferred from homology"/>
<keyword evidence="11" id="KW-0560">Oxidoreductase</keyword>
<dbReference type="OrthoDB" id="540503at2759"/>
<feature type="transmembrane region" description="Helical" evidence="17">
    <location>
        <begin position="194"/>
        <end position="213"/>
    </location>
</feature>
<evidence type="ECO:0000313" key="19">
    <source>
        <dbReference type="EMBL" id="OCL12570.1"/>
    </source>
</evidence>
<keyword evidence="6 17" id="KW-0812">Transmembrane</keyword>
<dbReference type="Gene3D" id="1.20.120.1630">
    <property type="match status" value="1"/>
</dbReference>
<dbReference type="AlphaFoldDB" id="A0A8E2F952"/>
<keyword evidence="9" id="KW-0521">NADP</keyword>
<dbReference type="InterPro" id="IPR039357">
    <property type="entry name" value="SRD5A/TECR"/>
</dbReference>
<protein>
    <recommendedName>
        <fullName evidence="4">very-long-chain enoyl-CoA reductase</fullName>
        <ecNumber evidence="4">1.3.1.93</ecNumber>
    </recommendedName>
</protein>
<name>A0A8E2F952_9PEZI</name>
<keyword evidence="10 17" id="KW-1133">Transmembrane helix</keyword>
<organism evidence="19 20">
    <name type="scientific">Glonium stellatum</name>
    <dbReference type="NCBI Taxonomy" id="574774"/>
    <lineage>
        <taxon>Eukaryota</taxon>
        <taxon>Fungi</taxon>
        <taxon>Dikarya</taxon>
        <taxon>Ascomycota</taxon>
        <taxon>Pezizomycotina</taxon>
        <taxon>Dothideomycetes</taxon>
        <taxon>Pleosporomycetidae</taxon>
        <taxon>Gloniales</taxon>
        <taxon>Gloniaceae</taxon>
        <taxon>Glonium</taxon>
    </lineage>
</organism>
<evidence type="ECO:0000256" key="14">
    <source>
        <dbReference type="ARBA" id="ARBA00023160"/>
    </source>
</evidence>
<dbReference type="Proteomes" id="UP000250140">
    <property type="component" value="Unassembled WGS sequence"/>
</dbReference>
<dbReference type="FunFam" id="1.20.120.1630:FF:000010">
    <property type="entry name" value="Steroid alpha reductase family protein"/>
    <property type="match status" value="1"/>
</dbReference>
<keyword evidence="8" id="KW-0276">Fatty acid metabolism</keyword>